<protein>
    <submittedName>
        <fullName evidence="1">Uncharacterized protein</fullName>
    </submittedName>
</protein>
<sequence>MNKSIIAVALAAFSTVACSSLVAMPEATGEVAQAATDTAQAIQSQSIGEVINMDVNIPIKYILLYGLAWWCVRTPWGLVADFIKLRRG</sequence>
<name>A0A067YCM4_9CAUD</name>
<keyword evidence="2" id="KW-1185">Reference proteome</keyword>
<dbReference type="RefSeq" id="YP_009110754.1">
    <property type="nucleotide sequence ID" value="NC_025822.1"/>
</dbReference>
<evidence type="ECO:0000313" key="1">
    <source>
        <dbReference type="EMBL" id="AGZ17769.1"/>
    </source>
</evidence>
<dbReference type="PROSITE" id="PS51257">
    <property type="entry name" value="PROKAR_LIPOPROTEIN"/>
    <property type="match status" value="1"/>
</dbReference>
<evidence type="ECO:0000313" key="2">
    <source>
        <dbReference type="Proteomes" id="UP000027495"/>
    </source>
</evidence>
<dbReference type="Proteomes" id="UP000027495">
    <property type="component" value="Segment"/>
</dbReference>
<organism evidence="1 2">
    <name type="scientific">Vibrio phage phi-A318</name>
    <dbReference type="NCBI Taxonomy" id="1151014"/>
    <lineage>
        <taxon>Viruses</taxon>
        <taxon>Duplodnaviria</taxon>
        <taxon>Heunggongvirae</taxon>
        <taxon>Uroviricota</taxon>
        <taxon>Caudoviricetes</taxon>
        <taxon>Autographivirales</taxon>
        <taxon>Autosignataviridae</taxon>
        <taxon>Colwellvirinae</taxon>
        <taxon>Kaohsiungvirus</taxon>
        <taxon>Kaohsiungvirus A318</taxon>
    </lineage>
</organism>
<proteinExistence type="predicted"/>
<reference evidence="1 2" key="1">
    <citation type="journal article" date="2014" name="BMC Genomics">
        <title>Genome sequences characterizing five mutations in RNA polymerase and major capsid of phages [greek small letter phi]A318 and [greek small letter phi]As51 of Vibrio alginolyticus with different burst efficiencies.</title>
        <authorList>
            <person name="Liu W."/>
            <person name="Lin Y.R."/>
            <person name="Lu M.W."/>
            <person name="Sung P.J."/>
            <person name="Wang W.H."/>
            <person name="Lin C.S."/>
        </authorList>
    </citation>
    <scope>NUCLEOTIDE SEQUENCE [LARGE SCALE GENOMIC DNA]</scope>
</reference>
<accession>A0A067YCM4</accession>
<dbReference type="GeneID" id="22474981"/>
<dbReference type="EMBL" id="KF322026">
    <property type="protein sequence ID" value="AGZ17769.1"/>
    <property type="molecule type" value="Genomic_DNA"/>
</dbReference>
<dbReference type="KEGG" id="vg:22474981"/>